<proteinExistence type="inferred from homology"/>
<reference evidence="5" key="1">
    <citation type="submission" date="2023-03" db="EMBL/GenBank/DDBJ databases">
        <title>Mating type loci evolution in Malassezia.</title>
        <authorList>
            <person name="Coelho M.A."/>
        </authorList>
    </citation>
    <scope>NUCLEOTIDE SEQUENCE</scope>
    <source>
        <strain evidence="5">CBS 9557</strain>
    </source>
</reference>
<evidence type="ECO:0000313" key="6">
    <source>
        <dbReference type="Proteomes" id="UP001213623"/>
    </source>
</evidence>
<dbReference type="Pfam" id="PF09751">
    <property type="entry name" value="Es2"/>
    <property type="match status" value="1"/>
</dbReference>
<feature type="compositionally biased region" description="Pro residues" evidence="4">
    <location>
        <begin position="359"/>
        <end position="372"/>
    </location>
</feature>
<accession>A0AAF0J2D5</accession>
<keyword evidence="3" id="KW-0539">Nucleus</keyword>
<dbReference type="InterPro" id="IPR019148">
    <property type="entry name" value="Nuclear_protein_DGCR14_ESS-2"/>
</dbReference>
<feature type="region of interest" description="Disordered" evidence="4">
    <location>
        <begin position="197"/>
        <end position="237"/>
    </location>
</feature>
<dbReference type="PANTHER" id="PTHR12940">
    <property type="entry name" value="ES-2 PROTEIN - RELATED"/>
    <property type="match status" value="1"/>
</dbReference>
<comment type="subcellular location">
    <subcellularLocation>
        <location evidence="1">Nucleus</location>
    </subcellularLocation>
</comment>
<gene>
    <name evidence="5" type="ORF">MNAN1_000468</name>
</gene>
<dbReference type="PANTHER" id="PTHR12940:SF0">
    <property type="entry name" value="SPLICING FACTOR ESS-2 HOMOLOG"/>
    <property type="match status" value="1"/>
</dbReference>
<comment type="similarity">
    <text evidence="2">Belongs to the ESS2 family.</text>
</comment>
<feature type="region of interest" description="Disordered" evidence="4">
    <location>
        <begin position="93"/>
        <end position="142"/>
    </location>
</feature>
<dbReference type="AlphaFoldDB" id="A0AAF0J2D5"/>
<dbReference type="EMBL" id="CP119892">
    <property type="protein sequence ID" value="WFD25508.1"/>
    <property type="molecule type" value="Genomic_DNA"/>
</dbReference>
<name>A0AAF0J2D5_9BASI</name>
<keyword evidence="6" id="KW-1185">Reference proteome</keyword>
<evidence type="ECO:0000256" key="3">
    <source>
        <dbReference type="ARBA" id="ARBA00023242"/>
    </source>
</evidence>
<evidence type="ECO:0000256" key="1">
    <source>
        <dbReference type="ARBA" id="ARBA00004123"/>
    </source>
</evidence>
<dbReference type="Proteomes" id="UP001213623">
    <property type="component" value="Chromosome 1"/>
</dbReference>
<dbReference type="GO" id="GO:0071013">
    <property type="term" value="C:catalytic step 2 spliceosome"/>
    <property type="evidence" value="ECO:0007669"/>
    <property type="project" value="TreeGrafter"/>
</dbReference>
<evidence type="ECO:0000256" key="4">
    <source>
        <dbReference type="SAM" id="MobiDB-lite"/>
    </source>
</evidence>
<feature type="compositionally biased region" description="Basic and acidic residues" evidence="4">
    <location>
        <begin position="342"/>
        <end position="356"/>
    </location>
</feature>
<feature type="region of interest" description="Disordered" evidence="4">
    <location>
        <begin position="335"/>
        <end position="428"/>
    </location>
</feature>
<organism evidence="5 6">
    <name type="scientific">Malassezia nana</name>
    <dbReference type="NCBI Taxonomy" id="180528"/>
    <lineage>
        <taxon>Eukaryota</taxon>
        <taxon>Fungi</taxon>
        <taxon>Dikarya</taxon>
        <taxon>Basidiomycota</taxon>
        <taxon>Ustilaginomycotina</taxon>
        <taxon>Malasseziomycetes</taxon>
        <taxon>Malasseziales</taxon>
        <taxon>Malasseziaceae</taxon>
        <taxon>Malassezia</taxon>
    </lineage>
</organism>
<evidence type="ECO:0000256" key="2">
    <source>
        <dbReference type="ARBA" id="ARBA00009072"/>
    </source>
</evidence>
<feature type="compositionally biased region" description="Basic and acidic residues" evidence="4">
    <location>
        <begin position="197"/>
        <end position="207"/>
    </location>
</feature>
<evidence type="ECO:0000313" key="5">
    <source>
        <dbReference type="EMBL" id="WFD25508.1"/>
    </source>
</evidence>
<protein>
    <submittedName>
        <fullName evidence="5">Uncharacterized protein</fullName>
    </submittedName>
</protein>
<feature type="compositionally biased region" description="Low complexity" evidence="4">
    <location>
        <begin position="125"/>
        <end position="134"/>
    </location>
</feature>
<sequence length="428" mass="46456">MPPPERVPSASSKALVVPPPIGAQSLRKQTVLDEETYASGLSRIIQRDFFPDLARLRAQNAYLTALDEGTMDEIEETARKLVEEETRCGILEDMVRRSESGEPGTPLSMPPPTPREPETPRSIASTPCTTSSTSAMPRTRDVRTSLSIGQYQARYTTEDNASFAHLMDVARKRRRHQYQWAYDAAQAETDKRQARLVHAHEQAEKGRRLALPARPAIQGASPDADSDAPDAPPKALPFSARGALMYVPDANTLGASSARAPPAPSERPRVLPAHTRMTWATEGAASTPSTPSSSVIDAAMAGSPRIQGYGFVSASSTPHNVDLQEQRLEQLMTWGQLAATPRRLDPTPRTEPEERSAAPPTPSAVPPPPSPAPASSSHTARRIEDLSPAARHLLQRTTRAGSHLYKTPQASTPRAARWTPTPSPIARR</sequence>